<accession>A0A172T3H1</accession>
<keyword evidence="1" id="KW-0175">Coiled coil</keyword>
<dbReference type="KEGG" id="fng:JM64_05710"/>
<organism evidence="2 3">
    <name type="scientific">Fervidobacterium pennivorans</name>
    <dbReference type="NCBI Taxonomy" id="93466"/>
    <lineage>
        <taxon>Bacteria</taxon>
        <taxon>Thermotogati</taxon>
        <taxon>Thermotogota</taxon>
        <taxon>Thermotogae</taxon>
        <taxon>Thermotogales</taxon>
        <taxon>Fervidobacteriaceae</taxon>
        <taxon>Fervidobacterium</taxon>
    </lineage>
</organism>
<dbReference type="PATRIC" id="fig|93466.3.peg.1213"/>
<reference evidence="2 3" key="1">
    <citation type="submission" date="2014-08" db="EMBL/GenBank/DDBJ databases">
        <title>Fervidobacterium pennivorans DYC genome.</title>
        <authorList>
            <person name="Wushke S."/>
        </authorList>
    </citation>
    <scope>NUCLEOTIDE SEQUENCE [LARGE SCALE GENOMIC DNA]</scope>
    <source>
        <strain evidence="2 3">DYC</strain>
    </source>
</reference>
<name>A0A172T3H1_FERPE</name>
<protein>
    <submittedName>
        <fullName evidence="2">Uncharacterized protein</fullName>
    </submittedName>
</protein>
<dbReference type="Proteomes" id="UP000077096">
    <property type="component" value="Chromosome"/>
</dbReference>
<dbReference type="AlphaFoldDB" id="A0A172T3H1"/>
<dbReference type="OrthoDB" id="45926at2"/>
<sequence>MILMPRKGAMIILFVTLIVSTLGSLLYFSGKTYTYVSKLEQKFIEVRSVSRNIAQLETQLKQLENVRASVYSVQSTFAKNEMTPEQVKEKLYEVLSSGLLITDYIVIKASLSEPIVFKKLSVKYTMIIRGSE</sequence>
<evidence type="ECO:0000313" key="2">
    <source>
        <dbReference type="EMBL" id="ANE41511.1"/>
    </source>
</evidence>
<evidence type="ECO:0000313" key="3">
    <source>
        <dbReference type="Proteomes" id="UP000077096"/>
    </source>
</evidence>
<evidence type="ECO:0000256" key="1">
    <source>
        <dbReference type="SAM" id="Coils"/>
    </source>
</evidence>
<feature type="coiled-coil region" evidence="1">
    <location>
        <begin position="39"/>
        <end position="73"/>
    </location>
</feature>
<gene>
    <name evidence="2" type="ORF">JM64_05710</name>
</gene>
<dbReference type="EMBL" id="CP011393">
    <property type="protein sequence ID" value="ANE41511.1"/>
    <property type="molecule type" value="Genomic_DNA"/>
</dbReference>
<proteinExistence type="predicted"/>